<evidence type="ECO:0000313" key="2">
    <source>
        <dbReference type="EMBL" id="KAA0151212.1"/>
    </source>
</evidence>
<keyword evidence="1" id="KW-1133">Transmembrane helix</keyword>
<keyword evidence="5" id="KW-1185">Reference proteome</keyword>
<dbReference type="EMBL" id="VLTO01000023">
    <property type="protein sequence ID" value="KAA0174390.1"/>
    <property type="molecule type" value="Genomic_DNA"/>
</dbReference>
<reference evidence="4 5" key="1">
    <citation type="submission" date="2019-07" db="EMBL/GenBank/DDBJ databases">
        <title>Genomes of Cafeteria roenbergensis.</title>
        <authorList>
            <person name="Fischer M.G."/>
            <person name="Hackl T."/>
            <person name="Roman M."/>
        </authorList>
    </citation>
    <scope>NUCLEOTIDE SEQUENCE [LARGE SCALE GENOMIC DNA]</scope>
    <source>
        <strain evidence="2 5">BVI</strain>
        <strain evidence="3 4">E4-10P</strain>
    </source>
</reference>
<name>A0A5A8CE13_CAFRO</name>
<comment type="caution">
    <text evidence="2">The sequence shown here is derived from an EMBL/GenBank/DDBJ whole genome shotgun (WGS) entry which is preliminary data.</text>
</comment>
<protein>
    <submittedName>
        <fullName evidence="2">Uncharacterized protein</fullName>
    </submittedName>
</protein>
<keyword evidence="1" id="KW-0472">Membrane</keyword>
<feature type="transmembrane region" description="Helical" evidence="1">
    <location>
        <begin position="181"/>
        <end position="200"/>
    </location>
</feature>
<feature type="transmembrane region" description="Helical" evidence="1">
    <location>
        <begin position="20"/>
        <end position="39"/>
    </location>
</feature>
<dbReference type="AlphaFoldDB" id="A0A5A8CE13"/>
<keyword evidence="1" id="KW-0812">Transmembrane</keyword>
<gene>
    <name evidence="3" type="ORF">FNF27_04183</name>
    <name evidence="2" type="ORF">FNF29_04688</name>
</gene>
<dbReference type="Proteomes" id="UP000323011">
    <property type="component" value="Unassembled WGS sequence"/>
</dbReference>
<sequence length="219" mass="22886">MAFVATALEILDEAIDGSPWFVLTACSTVCALLCAVQLVRAVSIHTGALAGPLTDVQVRGIIASMGPVLAIFTFPYIVGAWEGVLATGNFVSMAGLEALAETLIHACLMLALFAAPRLSPEPSVALIEVLGTLADAFDVVAFACSTWLVMISAVSGLNVGFVVLLPSGTGLLAKLGVFAKYWAVALFIAAIPVRMALAWVEEQFSAWLERVLAEHAPVA</sequence>
<feature type="transmembrane region" description="Helical" evidence="1">
    <location>
        <begin position="136"/>
        <end position="161"/>
    </location>
</feature>
<dbReference type="EMBL" id="VLTN01000028">
    <property type="protein sequence ID" value="KAA0151212.1"/>
    <property type="molecule type" value="Genomic_DNA"/>
</dbReference>
<dbReference type="Proteomes" id="UP000322899">
    <property type="component" value="Unassembled WGS sequence"/>
</dbReference>
<proteinExistence type="predicted"/>
<evidence type="ECO:0000313" key="3">
    <source>
        <dbReference type="EMBL" id="KAA0174390.1"/>
    </source>
</evidence>
<feature type="transmembrane region" description="Helical" evidence="1">
    <location>
        <begin position="60"/>
        <end position="78"/>
    </location>
</feature>
<evidence type="ECO:0000313" key="5">
    <source>
        <dbReference type="Proteomes" id="UP000323011"/>
    </source>
</evidence>
<organism evidence="2 5">
    <name type="scientific">Cafeteria roenbergensis</name>
    <name type="common">Marine flagellate</name>
    <dbReference type="NCBI Taxonomy" id="33653"/>
    <lineage>
        <taxon>Eukaryota</taxon>
        <taxon>Sar</taxon>
        <taxon>Stramenopiles</taxon>
        <taxon>Bigyra</taxon>
        <taxon>Opalozoa</taxon>
        <taxon>Bicosoecida</taxon>
        <taxon>Cafeteriaceae</taxon>
        <taxon>Cafeteria</taxon>
    </lineage>
</organism>
<evidence type="ECO:0000313" key="4">
    <source>
        <dbReference type="Proteomes" id="UP000322899"/>
    </source>
</evidence>
<accession>A0A5A8CE13</accession>
<evidence type="ECO:0000256" key="1">
    <source>
        <dbReference type="SAM" id="Phobius"/>
    </source>
</evidence>